<sequence length="315" mass="34451">MNSVNYADRICIEIKKKRSHAVIGLDPIIERIPTFILKDAEQNFGKCDAGAAAAFIAFNQLIIDAVESYVAIVKPQLAYYEVYGAAGIDAYWKTVEYAQKKGLLVIADAKRGDIDSTASAYARSFFGDTFNEWQTHKKVDSLTINPYLGSDSLEPFVEQAISKQTGLFILVKTSNPSSGDLQDVVTNTGTIAEQVAQLVHNYALRDIGKSGYSSIGAVVGATYPEEQQVFREAMPYSLFLVPGYGTQGAKGKDITNAFNEDGFGALISASRSIIFAYEKDKSETFEQVQLSIINAVNMMNADINTALKDVGKLNW</sequence>
<dbReference type="PANTHER" id="PTHR43375:SF1">
    <property type="entry name" value="OROTIDINE 5'-PHOSPHATE DECARBOXYLASE"/>
    <property type="match status" value="1"/>
</dbReference>
<comment type="pathway">
    <text evidence="1 7">Pyrimidine metabolism; UMP biosynthesis via de novo pathway; UMP from orotate: step 2/2.</text>
</comment>
<dbReference type="PANTHER" id="PTHR43375">
    <property type="entry name" value="OROTIDINE 5'-PHOSPHATE DECARBOXYLASE"/>
    <property type="match status" value="1"/>
</dbReference>
<dbReference type="Proteomes" id="UP000004738">
    <property type="component" value="Unassembled WGS sequence"/>
</dbReference>
<evidence type="ECO:0000256" key="1">
    <source>
        <dbReference type="ARBA" id="ARBA00004861"/>
    </source>
</evidence>
<dbReference type="EMBL" id="AMCK01000002">
    <property type="protein sequence ID" value="EKB46379.1"/>
    <property type="molecule type" value="Genomic_DNA"/>
</dbReference>
<evidence type="ECO:0000256" key="4">
    <source>
        <dbReference type="ARBA" id="ARBA00022975"/>
    </source>
</evidence>
<reference evidence="9 10" key="1">
    <citation type="journal article" date="2012" name="J. Bacteriol.">
        <title>Draft Genome Sequence of Bacillus isronensis Strain B3W22, Isolated from the Upper Atmosphere.</title>
        <authorList>
            <person name="Shivaji S."/>
            <person name="Ara S."/>
            <person name="Singh S.K."/>
            <person name="Bandi S."/>
            <person name="Singh A."/>
            <person name="Pinnaka A.K."/>
        </authorList>
    </citation>
    <scope>NUCLEOTIDE SEQUENCE [LARGE SCALE GENOMIC DNA]</scope>
    <source>
        <strain evidence="9 10">B3W22</strain>
    </source>
</reference>
<dbReference type="SMART" id="SM00934">
    <property type="entry name" value="OMPdecase"/>
    <property type="match status" value="1"/>
</dbReference>
<evidence type="ECO:0000256" key="7">
    <source>
        <dbReference type="HAMAP-Rule" id="MF_01215"/>
    </source>
</evidence>
<keyword evidence="4 7" id="KW-0665">Pyrimidine biosynthesis</keyword>
<dbReference type="CDD" id="cd04725">
    <property type="entry name" value="OMP_decarboxylase_like"/>
    <property type="match status" value="1"/>
</dbReference>
<dbReference type="RefSeq" id="WP_008403857.1">
    <property type="nucleotide sequence ID" value="NZ_AMCK01000002.1"/>
</dbReference>
<evidence type="ECO:0000259" key="8">
    <source>
        <dbReference type="SMART" id="SM00934"/>
    </source>
</evidence>
<evidence type="ECO:0000256" key="6">
    <source>
        <dbReference type="ARBA" id="ARBA00049157"/>
    </source>
</evidence>
<dbReference type="UniPathway" id="UPA00070">
    <property type="reaction ID" value="UER00120"/>
</dbReference>
<comment type="caution">
    <text evidence="9">The sequence shown here is derived from an EMBL/GenBank/DDBJ whole genome shotgun (WGS) entry which is preliminary data.</text>
</comment>
<dbReference type="InterPro" id="IPR001754">
    <property type="entry name" value="OMPdeCOase_dom"/>
</dbReference>
<evidence type="ECO:0000256" key="3">
    <source>
        <dbReference type="ARBA" id="ARBA00022793"/>
    </source>
</evidence>
<organism evidence="9 10">
    <name type="scientific">Solibacillus isronensis B3W22</name>
    <dbReference type="NCBI Taxonomy" id="1224748"/>
    <lineage>
        <taxon>Bacteria</taxon>
        <taxon>Bacillati</taxon>
        <taxon>Bacillota</taxon>
        <taxon>Bacilli</taxon>
        <taxon>Bacillales</taxon>
        <taxon>Caryophanaceae</taxon>
        <taxon>Solibacillus</taxon>
    </lineage>
</organism>
<comment type="catalytic activity">
    <reaction evidence="6 7">
        <text>orotidine 5'-phosphate + H(+) = UMP + CO2</text>
        <dbReference type="Rhea" id="RHEA:11596"/>
        <dbReference type="ChEBI" id="CHEBI:15378"/>
        <dbReference type="ChEBI" id="CHEBI:16526"/>
        <dbReference type="ChEBI" id="CHEBI:57538"/>
        <dbReference type="ChEBI" id="CHEBI:57865"/>
        <dbReference type="EC" id="4.1.1.23"/>
    </reaction>
</comment>
<dbReference type="NCBIfam" id="TIGR02127">
    <property type="entry name" value="pyrF_sub2"/>
    <property type="match status" value="1"/>
</dbReference>
<dbReference type="PROSITE" id="PS00156">
    <property type="entry name" value="OMPDECASE"/>
    <property type="match status" value="1"/>
</dbReference>
<evidence type="ECO:0000313" key="10">
    <source>
        <dbReference type="Proteomes" id="UP000004738"/>
    </source>
</evidence>
<dbReference type="Pfam" id="PF00215">
    <property type="entry name" value="OMPdecase"/>
    <property type="match status" value="1"/>
</dbReference>
<dbReference type="HAMAP" id="MF_01215">
    <property type="entry name" value="OMPdecase_type2"/>
    <property type="match status" value="1"/>
</dbReference>
<evidence type="ECO:0000256" key="5">
    <source>
        <dbReference type="ARBA" id="ARBA00023239"/>
    </source>
</evidence>
<proteinExistence type="inferred from homology"/>
<keyword evidence="10" id="KW-1185">Reference proteome</keyword>
<dbReference type="GO" id="GO:0004590">
    <property type="term" value="F:orotidine-5'-phosphate decarboxylase activity"/>
    <property type="evidence" value="ECO:0007669"/>
    <property type="project" value="UniProtKB-UniRule"/>
</dbReference>
<dbReference type="Gene3D" id="3.20.20.70">
    <property type="entry name" value="Aldolase class I"/>
    <property type="match status" value="1"/>
</dbReference>
<feature type="active site" description="Proton donor" evidence="7">
    <location>
        <position position="110"/>
    </location>
</feature>
<dbReference type="InterPro" id="IPR011060">
    <property type="entry name" value="RibuloseP-bd_barrel"/>
</dbReference>
<keyword evidence="5 7" id="KW-0456">Lyase</keyword>
<dbReference type="InterPro" id="IPR011995">
    <property type="entry name" value="OMPdecase_type-2"/>
</dbReference>
<dbReference type="GO" id="GO:0044205">
    <property type="term" value="P:'de novo' UMP biosynthetic process"/>
    <property type="evidence" value="ECO:0007669"/>
    <property type="project" value="UniProtKB-UniRule"/>
</dbReference>
<protein>
    <recommendedName>
        <fullName evidence="7">Orotidine 5'-phosphate decarboxylase</fullName>
        <ecNumber evidence="7">4.1.1.23</ecNumber>
    </recommendedName>
    <alternativeName>
        <fullName evidence="7">OMP decarboxylase</fullName>
        <shortName evidence="7">OMPDCase</shortName>
        <shortName evidence="7">OMPdecase</shortName>
    </alternativeName>
</protein>
<evidence type="ECO:0000256" key="2">
    <source>
        <dbReference type="ARBA" id="ARBA00008847"/>
    </source>
</evidence>
<dbReference type="InterPro" id="IPR018089">
    <property type="entry name" value="OMPdecase_AS"/>
</dbReference>
<dbReference type="AlphaFoldDB" id="K1LQ72"/>
<evidence type="ECO:0000313" key="9">
    <source>
        <dbReference type="EMBL" id="EKB46379.1"/>
    </source>
</evidence>
<dbReference type="SUPFAM" id="SSF51366">
    <property type="entry name" value="Ribulose-phoshate binding barrel"/>
    <property type="match status" value="1"/>
</dbReference>
<dbReference type="EC" id="4.1.1.23" evidence="7"/>
<dbReference type="InterPro" id="IPR013785">
    <property type="entry name" value="Aldolase_TIM"/>
</dbReference>
<dbReference type="GO" id="GO:0006207">
    <property type="term" value="P:'de novo' pyrimidine nucleobase biosynthetic process"/>
    <property type="evidence" value="ECO:0007669"/>
    <property type="project" value="InterPro"/>
</dbReference>
<gene>
    <name evidence="7" type="primary">pyrF</name>
    <name evidence="9" type="ORF">B857_00589</name>
</gene>
<accession>K1LQ72</accession>
<keyword evidence="3 7" id="KW-0210">Decarboxylase</keyword>
<dbReference type="PATRIC" id="fig|1224748.3.peg.595"/>
<name>K1LQ72_9BACL</name>
<feature type="domain" description="Orotidine 5'-phosphate decarboxylase" evidence="8">
    <location>
        <begin position="20"/>
        <end position="285"/>
    </location>
</feature>
<comment type="similarity">
    <text evidence="2 7">Belongs to the OMP decarboxylase family. Type 2 subfamily.</text>
</comment>